<sequence>MSIQKGLVYAIIPARSGSSSVKDKNIRIISGHPLMAYSIIAARLCKNINRVIMTTDSEKYAKIANKYGAETPFLRPVEISGKYSTDLEFVKHAIDWFEKNEKLLPEYWVHLRPTSPLRTPSEIDRAIDIFKNSKADCLKSVHLTHECPYKWFNVTEEGYLKTICGISLDEANGPRQSYPPVFVPNGYVDIVRTEQIIRSGTLYGNSAVAFETNEVIDIDYEHELDQLQTLIKTSGGIVSNELKKFE</sequence>
<protein>
    <recommendedName>
        <fullName evidence="3">N-acylneuraminate cytidylyltransferase</fullName>
    </recommendedName>
</protein>
<gene>
    <name evidence="1" type="ORF">MMALV_05366</name>
</gene>
<evidence type="ECO:0008006" key="3">
    <source>
        <dbReference type="Google" id="ProtNLM"/>
    </source>
</evidence>
<accession>U5Q526</accession>
<dbReference type="PANTHER" id="PTHR21485:SF6">
    <property type="entry name" value="N-ACYLNEURAMINATE CYTIDYLYLTRANSFERASE-RELATED"/>
    <property type="match status" value="1"/>
</dbReference>
<dbReference type="InterPro" id="IPR003329">
    <property type="entry name" value="Cytidylyl_trans"/>
</dbReference>
<proteinExistence type="predicted"/>
<dbReference type="SUPFAM" id="SSF53448">
    <property type="entry name" value="Nucleotide-diphospho-sugar transferases"/>
    <property type="match status" value="1"/>
</dbReference>
<dbReference type="Proteomes" id="UP000012672">
    <property type="component" value="Chromosome"/>
</dbReference>
<dbReference type="STRING" id="1236689.MMALV_05366"/>
<organism evidence="1 2">
    <name type="scientific">Methanomethylophilus alvi (strain Mx1201)</name>
    <dbReference type="NCBI Taxonomy" id="1236689"/>
    <lineage>
        <taxon>Archaea</taxon>
        <taxon>Methanobacteriati</taxon>
        <taxon>Thermoplasmatota</taxon>
        <taxon>Thermoplasmata</taxon>
        <taxon>Methanomassiliicoccales</taxon>
        <taxon>Methanomethylophilaceae</taxon>
        <taxon>Methanomethylophilus</taxon>
    </lineage>
</organism>
<dbReference type="AlphaFoldDB" id="U5Q526"/>
<evidence type="ECO:0000313" key="1">
    <source>
        <dbReference type="EMBL" id="AGY50140.1"/>
    </source>
</evidence>
<evidence type="ECO:0000313" key="2">
    <source>
        <dbReference type="Proteomes" id="UP000012672"/>
    </source>
</evidence>
<dbReference type="Gene3D" id="3.90.550.10">
    <property type="entry name" value="Spore Coat Polysaccharide Biosynthesis Protein SpsA, Chain A"/>
    <property type="match status" value="1"/>
</dbReference>
<dbReference type="GO" id="GO:0008781">
    <property type="term" value="F:N-acylneuraminate cytidylyltransferase activity"/>
    <property type="evidence" value="ECO:0007669"/>
    <property type="project" value="TreeGrafter"/>
</dbReference>
<dbReference type="InterPro" id="IPR029044">
    <property type="entry name" value="Nucleotide-diphossugar_trans"/>
</dbReference>
<dbReference type="InterPro" id="IPR050793">
    <property type="entry name" value="CMP-NeuNAc_synthase"/>
</dbReference>
<dbReference type="PANTHER" id="PTHR21485">
    <property type="entry name" value="HAD SUPERFAMILY MEMBERS CMAS AND KDSC"/>
    <property type="match status" value="1"/>
</dbReference>
<dbReference type="eggNOG" id="arCOG04817">
    <property type="taxonomic scope" value="Archaea"/>
</dbReference>
<dbReference type="RefSeq" id="WP_122892409.1">
    <property type="nucleotide sequence ID" value="NC_020913.1"/>
</dbReference>
<dbReference type="Pfam" id="PF02348">
    <property type="entry name" value="CTP_transf_3"/>
    <property type="match status" value="1"/>
</dbReference>
<dbReference type="HOGENOM" id="CLU_042930_1_1_2"/>
<reference evidence="1 2" key="1">
    <citation type="journal article" date="2012" name="J. Bacteriol.">
        <title>Genome sequence of 'Candidatus Methanomethylophilus alvus' Mx1201, a methanogenic archaeon from the human gut belonging to a seventh order of methanogens.</title>
        <authorList>
            <person name="Borrel G."/>
            <person name="Harris H.M."/>
            <person name="Tottey W."/>
            <person name="Mihajlovski A."/>
            <person name="Parisot N."/>
            <person name="Peyretaillade E."/>
            <person name="Peyret P."/>
            <person name="Gribaldo S."/>
            <person name="O'Toole P.W."/>
            <person name="Brugere J.F."/>
        </authorList>
    </citation>
    <scope>NUCLEOTIDE SEQUENCE [LARGE SCALE GENOMIC DNA]</scope>
    <source>
        <strain evidence="1 2">Mx1201</strain>
    </source>
</reference>
<name>U5Q526_METAX</name>
<keyword evidence="2" id="KW-1185">Reference proteome</keyword>
<dbReference type="EMBL" id="CP004049">
    <property type="protein sequence ID" value="AGY50140.1"/>
    <property type="molecule type" value="Genomic_DNA"/>
</dbReference>
<dbReference type="InParanoid" id="U5Q526"/>
<dbReference type="OrthoDB" id="10155at2157"/>
<dbReference type="GeneID" id="41321326"/>
<dbReference type="CDD" id="cd02513">
    <property type="entry name" value="CMP-NeuAc_Synthase"/>
    <property type="match status" value="1"/>
</dbReference>
<dbReference type="KEGG" id="max:MMALV_05366"/>